<protein>
    <recommendedName>
        <fullName evidence="1">4Fe-4S ferredoxin-type domain-containing protein</fullName>
    </recommendedName>
</protein>
<dbReference type="Proteomes" id="UP000322545">
    <property type="component" value="Unassembled WGS sequence"/>
</dbReference>
<proteinExistence type="predicted"/>
<name>A0A1M7AX39_9RHOB</name>
<feature type="domain" description="4Fe-4S ferredoxin-type" evidence="1">
    <location>
        <begin position="130"/>
        <end position="161"/>
    </location>
</feature>
<gene>
    <name evidence="2" type="ORF">SAMN05443432_101606</name>
</gene>
<dbReference type="AlphaFoldDB" id="A0A1M7AX39"/>
<accession>A0A1M7AX39</accession>
<reference evidence="2 3" key="1">
    <citation type="submission" date="2016-11" db="EMBL/GenBank/DDBJ databases">
        <authorList>
            <person name="Varghese N."/>
            <person name="Submissions S."/>
        </authorList>
    </citation>
    <scope>NUCLEOTIDE SEQUENCE [LARGE SCALE GENOMIC DNA]</scope>
    <source>
        <strain evidence="2 3">DSM 28249</strain>
    </source>
</reference>
<dbReference type="InterPro" id="IPR017896">
    <property type="entry name" value="4Fe4S_Fe-S-bd"/>
</dbReference>
<evidence type="ECO:0000259" key="1">
    <source>
        <dbReference type="PROSITE" id="PS51379"/>
    </source>
</evidence>
<evidence type="ECO:0000313" key="3">
    <source>
        <dbReference type="Proteomes" id="UP000322545"/>
    </source>
</evidence>
<evidence type="ECO:0000313" key="2">
    <source>
        <dbReference type="EMBL" id="SHL47271.1"/>
    </source>
</evidence>
<organism evidence="2 3">
    <name type="scientific">Roseovarius litoreus</name>
    <dbReference type="NCBI Taxonomy" id="1155722"/>
    <lineage>
        <taxon>Bacteria</taxon>
        <taxon>Pseudomonadati</taxon>
        <taxon>Pseudomonadota</taxon>
        <taxon>Alphaproteobacteria</taxon>
        <taxon>Rhodobacterales</taxon>
        <taxon>Roseobacteraceae</taxon>
        <taxon>Roseovarius</taxon>
    </lineage>
</organism>
<dbReference type="EMBL" id="FRCB01000001">
    <property type="protein sequence ID" value="SHL47271.1"/>
    <property type="molecule type" value="Genomic_DNA"/>
</dbReference>
<dbReference type="RefSeq" id="WP_149778149.1">
    <property type="nucleotide sequence ID" value="NZ_FRCB01000001.1"/>
</dbReference>
<dbReference type="PROSITE" id="PS51379">
    <property type="entry name" value="4FE4S_FER_2"/>
    <property type="match status" value="1"/>
</dbReference>
<keyword evidence="3" id="KW-1185">Reference proteome</keyword>
<dbReference type="SUPFAM" id="SSF54862">
    <property type="entry name" value="4Fe-4S ferredoxins"/>
    <property type="match status" value="1"/>
</dbReference>
<sequence length="209" mass="22964">MLQDIENEVEKQHLSILGGVTEAVPEGIGTLLLLGPREPGFWEVFTASEEYRDGQADPLDRWSSRVIGDLGNTLNAKPFFPFGGPPWEPFLQWALDSGRAHVSPVGLLVHDTAGLMVSFRGALGFATRMDLPEIPLNPCDSCEKRPCLTACPVDALRPDGYDVAACKTDLDRKENDCMSKGCAVRRVCPISVGYGRLEEQSAFHMRAFK</sequence>